<gene>
    <name evidence="1" type="ORF">EVAR_68268_1</name>
</gene>
<comment type="caution">
    <text evidence="1">The sequence shown here is derived from an EMBL/GenBank/DDBJ whole genome shotgun (WGS) entry which is preliminary data.</text>
</comment>
<protein>
    <submittedName>
        <fullName evidence="1">Uncharacterized protein</fullName>
    </submittedName>
</protein>
<organism evidence="1 2">
    <name type="scientific">Eumeta variegata</name>
    <name type="common">Bagworm moth</name>
    <name type="synonym">Eumeta japonica</name>
    <dbReference type="NCBI Taxonomy" id="151549"/>
    <lineage>
        <taxon>Eukaryota</taxon>
        <taxon>Metazoa</taxon>
        <taxon>Ecdysozoa</taxon>
        <taxon>Arthropoda</taxon>
        <taxon>Hexapoda</taxon>
        <taxon>Insecta</taxon>
        <taxon>Pterygota</taxon>
        <taxon>Neoptera</taxon>
        <taxon>Endopterygota</taxon>
        <taxon>Lepidoptera</taxon>
        <taxon>Glossata</taxon>
        <taxon>Ditrysia</taxon>
        <taxon>Tineoidea</taxon>
        <taxon>Psychidae</taxon>
        <taxon>Oiketicinae</taxon>
        <taxon>Eumeta</taxon>
    </lineage>
</organism>
<reference evidence="1 2" key="1">
    <citation type="journal article" date="2019" name="Commun. Biol.">
        <title>The bagworm genome reveals a unique fibroin gene that provides high tensile strength.</title>
        <authorList>
            <person name="Kono N."/>
            <person name="Nakamura H."/>
            <person name="Ohtoshi R."/>
            <person name="Tomita M."/>
            <person name="Numata K."/>
            <person name="Arakawa K."/>
        </authorList>
    </citation>
    <scope>NUCLEOTIDE SEQUENCE [LARGE SCALE GENOMIC DNA]</scope>
</reference>
<keyword evidence="2" id="KW-1185">Reference proteome</keyword>
<dbReference type="EMBL" id="BGZK01003387">
    <property type="protein sequence ID" value="GBP00721.1"/>
    <property type="molecule type" value="Genomic_DNA"/>
</dbReference>
<evidence type="ECO:0000313" key="2">
    <source>
        <dbReference type="Proteomes" id="UP000299102"/>
    </source>
</evidence>
<sequence length="86" mass="9961">MAIEDHHYPLSDPFIASMLRHQHIIIINTANAKLFVDAEPDSPTDRIARLLRGLWNPDNSSMGDDMRFYHITIQEIIAHDKYTLCE</sequence>
<name>A0A4C1SHY0_EUMVA</name>
<dbReference type="AlphaFoldDB" id="A0A4C1SHY0"/>
<proteinExistence type="predicted"/>
<accession>A0A4C1SHY0</accession>
<evidence type="ECO:0000313" key="1">
    <source>
        <dbReference type="EMBL" id="GBP00721.1"/>
    </source>
</evidence>
<dbReference type="Proteomes" id="UP000299102">
    <property type="component" value="Unassembled WGS sequence"/>
</dbReference>